<dbReference type="Gene3D" id="3.40.50.620">
    <property type="entry name" value="HUPs"/>
    <property type="match status" value="1"/>
</dbReference>
<dbReference type="Pfam" id="PF01171">
    <property type="entry name" value="ATP_bind_3"/>
    <property type="match status" value="1"/>
</dbReference>
<dbReference type="InterPro" id="IPR035107">
    <property type="entry name" value="tRNA_thiolation_TtcA_Ctu1"/>
</dbReference>
<feature type="binding site" evidence="2">
    <location>
        <position position="123"/>
    </location>
    <ligand>
        <name>ATP</name>
        <dbReference type="ChEBI" id="CHEBI:30616"/>
    </ligand>
</feature>
<sequence length="227" mass="25866">MNIVKSVAKAISDFDLIQKDDRILIGASDGKDSLTLSYVLAQLQNWKHYSFTLTAVHVLTSDSNENPTLSNLYKMIDIPLVVLNEPLSMEAQKNLTCYTCATHRRVALMKYARNHNFNKIALGHHLDDALTTLLMNLLQQGKIDVLEAKRYYEPLKVTLIRPLIYTPEESIIRFTRDQGWNSVTCTCSKGTHGTRAEYRKRLEMLTGGSLSEKLRMFSAFFPHTEQP</sequence>
<accession>A0A7C3IFG7</accession>
<dbReference type="CDD" id="cd24138">
    <property type="entry name" value="TtcA-like"/>
    <property type="match status" value="1"/>
</dbReference>
<dbReference type="GO" id="GO:0016740">
    <property type="term" value="F:transferase activity"/>
    <property type="evidence" value="ECO:0007669"/>
    <property type="project" value="UniProtKB-KW"/>
</dbReference>
<keyword evidence="1" id="KW-0808">Transferase</keyword>
<keyword evidence="2" id="KW-0547">Nucleotide-binding</keyword>
<feature type="binding site" evidence="2">
    <location>
        <position position="128"/>
    </location>
    <ligand>
        <name>ATP</name>
        <dbReference type="ChEBI" id="CHEBI:30616"/>
    </ligand>
</feature>
<evidence type="ECO:0000259" key="3">
    <source>
        <dbReference type="Pfam" id="PF01171"/>
    </source>
</evidence>
<feature type="domain" description="tRNA(Ile)-lysidine/2-thiocytidine synthase N-terminal" evidence="3">
    <location>
        <begin position="23"/>
        <end position="181"/>
    </location>
</feature>
<feature type="binding site" evidence="2">
    <location>
        <begin position="26"/>
        <end position="28"/>
    </location>
    <ligand>
        <name>ATP</name>
        <dbReference type="ChEBI" id="CHEBI:30616"/>
    </ligand>
</feature>
<dbReference type="PANTHER" id="PTHR43686:SF1">
    <property type="entry name" value="AMINOTRAN_5 DOMAIN-CONTAINING PROTEIN"/>
    <property type="match status" value="1"/>
</dbReference>
<dbReference type="GO" id="GO:0008033">
    <property type="term" value="P:tRNA processing"/>
    <property type="evidence" value="ECO:0007669"/>
    <property type="project" value="InterPro"/>
</dbReference>
<dbReference type="InterPro" id="IPR014729">
    <property type="entry name" value="Rossmann-like_a/b/a_fold"/>
</dbReference>
<evidence type="ECO:0000313" key="4">
    <source>
        <dbReference type="EMBL" id="HFH28224.1"/>
    </source>
</evidence>
<dbReference type="PANTHER" id="PTHR43686">
    <property type="entry name" value="SULFURTRANSFERASE-RELATED"/>
    <property type="match status" value="1"/>
</dbReference>
<feature type="binding site" evidence="2">
    <location>
        <position position="32"/>
    </location>
    <ligand>
        <name>ATP</name>
        <dbReference type="ChEBI" id="CHEBI:30616"/>
    </ligand>
</feature>
<feature type="binding site" evidence="2">
    <location>
        <position position="58"/>
    </location>
    <ligand>
        <name>ATP</name>
        <dbReference type="ChEBI" id="CHEBI:30616"/>
    </ligand>
</feature>
<reference evidence="4" key="1">
    <citation type="journal article" date="2020" name="mSystems">
        <title>Genome- and Community-Level Interaction Insights into Carbon Utilization and Element Cycling Functions of Hydrothermarchaeota in Hydrothermal Sediment.</title>
        <authorList>
            <person name="Zhou Z."/>
            <person name="Liu Y."/>
            <person name="Xu W."/>
            <person name="Pan J."/>
            <person name="Luo Z.H."/>
            <person name="Li M."/>
        </authorList>
    </citation>
    <scope>NUCLEOTIDE SEQUENCE [LARGE SCALE GENOMIC DNA]</scope>
    <source>
        <strain evidence="4">SpSt-503</strain>
    </source>
</reference>
<organism evidence="4">
    <name type="scientific">Gracilinema caldarium</name>
    <dbReference type="NCBI Taxonomy" id="215591"/>
    <lineage>
        <taxon>Bacteria</taxon>
        <taxon>Pseudomonadati</taxon>
        <taxon>Spirochaetota</taxon>
        <taxon>Spirochaetia</taxon>
        <taxon>Spirochaetales</taxon>
        <taxon>Breznakiellaceae</taxon>
        <taxon>Gracilinema</taxon>
    </lineage>
</organism>
<proteinExistence type="predicted"/>
<gene>
    <name evidence="4" type="ORF">ENS59_01740</name>
</gene>
<dbReference type="PIRSF" id="PIRSF004976">
    <property type="entry name" value="ATPase_YdaO"/>
    <property type="match status" value="1"/>
</dbReference>
<evidence type="ECO:0000256" key="2">
    <source>
        <dbReference type="PIRSR" id="PIRSR004976-51"/>
    </source>
</evidence>
<name>A0A7C3IFG7_9SPIR</name>
<comment type="caution">
    <text evidence="4">The sequence shown here is derived from an EMBL/GenBank/DDBJ whole genome shotgun (WGS) entry which is preliminary data.</text>
</comment>
<dbReference type="GO" id="GO:0005524">
    <property type="term" value="F:ATP binding"/>
    <property type="evidence" value="ECO:0007669"/>
    <property type="project" value="UniProtKB-KW"/>
</dbReference>
<dbReference type="InterPro" id="IPR011063">
    <property type="entry name" value="TilS/TtcA_N"/>
</dbReference>
<dbReference type="AlphaFoldDB" id="A0A7C3IFG7"/>
<dbReference type="EMBL" id="DSVL01000054">
    <property type="protein sequence ID" value="HFH28224.1"/>
    <property type="molecule type" value="Genomic_DNA"/>
</dbReference>
<dbReference type="SUPFAM" id="SSF52402">
    <property type="entry name" value="Adenine nucleotide alpha hydrolases-like"/>
    <property type="match status" value="1"/>
</dbReference>
<evidence type="ECO:0000256" key="1">
    <source>
        <dbReference type="ARBA" id="ARBA00022679"/>
    </source>
</evidence>
<protein>
    <submittedName>
        <fullName evidence="4">tRNA 2-thiocytidine biosynthesis protein TtcA</fullName>
    </submittedName>
</protein>
<keyword evidence="2" id="KW-0067">ATP-binding</keyword>